<evidence type="ECO:0000313" key="3">
    <source>
        <dbReference type="Proteomes" id="UP000596660"/>
    </source>
</evidence>
<dbReference type="EnsemblPlants" id="AUR62002669-RA">
    <property type="protein sequence ID" value="AUR62002669-RA:cds"/>
    <property type="gene ID" value="AUR62002669"/>
</dbReference>
<dbReference type="Gramene" id="AUR62002669-RA">
    <property type="protein sequence ID" value="AUR62002669-RA:cds"/>
    <property type="gene ID" value="AUR62002669"/>
</dbReference>
<name>A0A803KUG1_CHEQI</name>
<dbReference type="InterPro" id="IPR026960">
    <property type="entry name" value="RVT-Znf"/>
</dbReference>
<feature type="domain" description="Reverse transcriptase zinc-binding" evidence="1">
    <location>
        <begin position="59"/>
        <end position="127"/>
    </location>
</feature>
<evidence type="ECO:0000259" key="1">
    <source>
        <dbReference type="Pfam" id="PF13966"/>
    </source>
</evidence>
<sequence length="201" mass="22392">MDENIPVNWLMVEGCMRWDNNKIRDLFDDETAVMILTNPLPSHATRDNIYWGCTQNGMFTVKSCYWLARDVTAGVGDVGSNEDCWRSVWRIQGPPKLKHFLWGAVKGNLDVKDRIMQRHITNEASCQDERTDAVILAAGLCRLVEDYIICAHKANVDAHVPVIGNAGLGVVFRDVDGSLVLTATKMVSSSNPECVEAQAVR</sequence>
<protein>
    <recommendedName>
        <fullName evidence="1">Reverse transcriptase zinc-binding domain-containing protein</fullName>
    </recommendedName>
</protein>
<reference evidence="2" key="2">
    <citation type="submission" date="2021-03" db="UniProtKB">
        <authorList>
            <consortium name="EnsemblPlants"/>
        </authorList>
    </citation>
    <scope>IDENTIFICATION</scope>
</reference>
<dbReference type="Proteomes" id="UP000596660">
    <property type="component" value="Unplaced"/>
</dbReference>
<dbReference type="Pfam" id="PF13966">
    <property type="entry name" value="zf-RVT"/>
    <property type="match status" value="1"/>
</dbReference>
<organism evidence="2 3">
    <name type="scientific">Chenopodium quinoa</name>
    <name type="common">Quinoa</name>
    <dbReference type="NCBI Taxonomy" id="63459"/>
    <lineage>
        <taxon>Eukaryota</taxon>
        <taxon>Viridiplantae</taxon>
        <taxon>Streptophyta</taxon>
        <taxon>Embryophyta</taxon>
        <taxon>Tracheophyta</taxon>
        <taxon>Spermatophyta</taxon>
        <taxon>Magnoliopsida</taxon>
        <taxon>eudicotyledons</taxon>
        <taxon>Gunneridae</taxon>
        <taxon>Pentapetalae</taxon>
        <taxon>Caryophyllales</taxon>
        <taxon>Chenopodiaceae</taxon>
        <taxon>Chenopodioideae</taxon>
        <taxon>Atripliceae</taxon>
        <taxon>Chenopodium</taxon>
    </lineage>
</organism>
<reference evidence="2" key="1">
    <citation type="journal article" date="2017" name="Nature">
        <title>The genome of Chenopodium quinoa.</title>
        <authorList>
            <person name="Jarvis D.E."/>
            <person name="Ho Y.S."/>
            <person name="Lightfoot D.J."/>
            <person name="Schmoeckel S.M."/>
            <person name="Li B."/>
            <person name="Borm T.J.A."/>
            <person name="Ohyanagi H."/>
            <person name="Mineta K."/>
            <person name="Michell C.T."/>
            <person name="Saber N."/>
            <person name="Kharbatia N.M."/>
            <person name="Rupper R.R."/>
            <person name="Sharp A.R."/>
            <person name="Dally N."/>
            <person name="Boughton B.A."/>
            <person name="Woo Y.H."/>
            <person name="Gao G."/>
            <person name="Schijlen E.G.W.M."/>
            <person name="Guo X."/>
            <person name="Momin A.A."/>
            <person name="Negrao S."/>
            <person name="Al-Babili S."/>
            <person name="Gehring C."/>
            <person name="Roessner U."/>
            <person name="Jung C."/>
            <person name="Murphy K."/>
            <person name="Arold S.T."/>
            <person name="Gojobori T."/>
            <person name="van der Linden C.G."/>
            <person name="van Loo E.N."/>
            <person name="Jellen E.N."/>
            <person name="Maughan P.J."/>
            <person name="Tester M."/>
        </authorList>
    </citation>
    <scope>NUCLEOTIDE SEQUENCE [LARGE SCALE GENOMIC DNA]</scope>
    <source>
        <strain evidence="2">cv. PI 614886</strain>
    </source>
</reference>
<dbReference type="AlphaFoldDB" id="A0A803KUG1"/>
<proteinExistence type="predicted"/>
<keyword evidence="3" id="KW-1185">Reference proteome</keyword>
<evidence type="ECO:0000313" key="2">
    <source>
        <dbReference type="EnsemblPlants" id="AUR62002669-RA:cds"/>
    </source>
</evidence>
<accession>A0A803KUG1</accession>